<evidence type="ECO:0000313" key="2">
    <source>
        <dbReference type="EMBL" id="CVI24427.1"/>
    </source>
</evidence>
<gene>
    <name evidence="2" type="ORF">AGR4A_pAt10118</name>
</gene>
<comment type="caution">
    <text evidence="2">The sequence shown here is derived from an EMBL/GenBank/DDBJ whole genome shotgun (WGS) entry which is preliminary data.</text>
</comment>
<evidence type="ECO:0000256" key="1">
    <source>
        <dbReference type="SAM" id="MobiDB-lite"/>
    </source>
</evidence>
<accession>A0A822VBK5</accession>
<evidence type="ECO:0000313" key="3">
    <source>
        <dbReference type="Proteomes" id="UP000192074"/>
    </source>
</evidence>
<name>A0A822VBK5_AGRTU</name>
<reference evidence="2 3" key="1">
    <citation type="submission" date="2016-01" db="EMBL/GenBank/DDBJ databases">
        <authorList>
            <person name="Regsiter A."/>
            <person name="william w."/>
        </authorList>
    </citation>
    <scope>NUCLEOTIDE SEQUENCE [LARGE SCALE GENOMIC DNA]</scope>
    <source>
        <strain evidence="2 3">B6</strain>
    </source>
</reference>
<proteinExistence type="predicted"/>
<dbReference type="AlphaFoldDB" id="A0A822VBK5"/>
<organism evidence="2 3">
    <name type="scientific">Agrobacterium tumefaciens str. B6</name>
    <dbReference type="NCBI Taxonomy" id="1183423"/>
    <lineage>
        <taxon>Bacteria</taxon>
        <taxon>Pseudomonadati</taxon>
        <taxon>Pseudomonadota</taxon>
        <taxon>Alphaproteobacteria</taxon>
        <taxon>Hyphomicrobiales</taxon>
        <taxon>Rhizobiaceae</taxon>
        <taxon>Rhizobium/Agrobacterium group</taxon>
        <taxon>Agrobacterium</taxon>
        <taxon>Agrobacterium tumefaciens complex</taxon>
    </lineage>
</organism>
<dbReference type="EMBL" id="FCNL01000040">
    <property type="protein sequence ID" value="CVI24427.1"/>
    <property type="molecule type" value="Genomic_DNA"/>
</dbReference>
<protein>
    <submittedName>
        <fullName evidence="2">Uncharacterized protein</fullName>
    </submittedName>
</protein>
<sequence>MRQVEQIDMRLEAKGGTGMGTSGKGLAIIRMRQHHKRILPGIQNRTLPASTDRRIAPACSPIWKPQASMTGRRGWQSGDPVRVSRLSLQSRDDEQS</sequence>
<feature type="region of interest" description="Disordered" evidence="1">
    <location>
        <begin position="64"/>
        <end position="96"/>
    </location>
</feature>
<dbReference type="Proteomes" id="UP000192074">
    <property type="component" value="Unassembled WGS sequence"/>
</dbReference>